<gene>
    <name evidence="7" type="ORF">C0Q70_21674</name>
</gene>
<comment type="caution">
    <text evidence="7">The sequence shown here is derived from an EMBL/GenBank/DDBJ whole genome shotgun (WGS) entry which is preliminary data.</text>
</comment>
<keyword evidence="2" id="KW-0325">Glycoprotein</keyword>
<reference evidence="7 8" key="1">
    <citation type="submission" date="2018-04" db="EMBL/GenBank/DDBJ databases">
        <title>The genome of golden apple snail Pomacea canaliculata provides insight into stress tolerance and invasive adaptation.</title>
        <authorList>
            <person name="Liu C."/>
            <person name="Liu B."/>
            <person name="Ren Y."/>
            <person name="Zhang Y."/>
            <person name="Wang H."/>
            <person name="Li S."/>
            <person name="Jiang F."/>
            <person name="Yin L."/>
            <person name="Zhang G."/>
            <person name="Qian W."/>
            <person name="Fan W."/>
        </authorList>
    </citation>
    <scope>NUCLEOTIDE SEQUENCE [LARGE SCALE GENOMIC DNA]</scope>
    <source>
        <strain evidence="7">SZHN2017</strain>
        <tissue evidence="7">Muscle</tissue>
    </source>
</reference>
<keyword evidence="1" id="KW-1015">Disulfide bond</keyword>
<accession>A0A2T7ND65</accession>
<dbReference type="InterPro" id="IPR035897">
    <property type="entry name" value="Toll_tir_struct_dom_sf"/>
</dbReference>
<keyword evidence="5" id="KW-0732">Signal</keyword>
<evidence type="ECO:0000313" key="7">
    <source>
        <dbReference type="EMBL" id="PVD19114.1"/>
    </source>
</evidence>
<dbReference type="SUPFAM" id="SSF48726">
    <property type="entry name" value="Immunoglobulin"/>
    <property type="match status" value="2"/>
</dbReference>
<dbReference type="OrthoDB" id="6135105at2759"/>
<keyword evidence="3" id="KW-0393">Immunoglobulin domain</keyword>
<dbReference type="EMBL" id="PZQS01000014">
    <property type="protein sequence ID" value="PVD19114.1"/>
    <property type="molecule type" value="Genomic_DNA"/>
</dbReference>
<dbReference type="SMART" id="SM00409">
    <property type="entry name" value="IG"/>
    <property type="match status" value="2"/>
</dbReference>
<feature type="signal peptide" evidence="5">
    <location>
        <begin position="1"/>
        <end position="34"/>
    </location>
</feature>
<sequence length="501" mass="56933">MLQGLKRMEAEKVQLLSVIFTVLVVPWLAQQTAGTSFECHENGYCSKYRQGPGPLNMNDYRNFSLENSAGSEEIIPRCAENFTSFQWYRIINNTYLPFPWGREDGLQLCDNNQTLIINSVQKDDEGVYVFQVSNGTAHARGFLNYTVSCKSGKSQLITNEQPEQYVALGAQKTLQCAADFGDCKDHDGVVMWKVNKSDGHPQLVRNSTNRFIKCDTNGYNGKSCNLTFSKVSPEDFEVEYNCRLYTPQIPPDPANQYSVRLLQLYSVEESWLGYIIAVVLTCVLVGVAAVFTVRRYGECIKFWLRRQPHGDKWEHDVVVIHGEDHHSLVTDHVIPQLQKEGYAVAVDVVRLGRPEIMEQANAVVSAYSVIFFFSPDELCRGGPHFLTTLAQQTHSYGSIIVIRQEGKGHNQSLLDLASHPRQPVSEDLPLLKNDDNCMKKTWKNQEYGSFKQLTWPEIEISPENGQPLPCRKLDQFWYGVRNNLPKPRNKDKSVPPQNFPI</sequence>
<evidence type="ECO:0000313" key="8">
    <source>
        <dbReference type="Proteomes" id="UP000245119"/>
    </source>
</evidence>
<feature type="domain" description="Immunoglobulin" evidence="6">
    <location>
        <begin position="161"/>
        <end position="267"/>
    </location>
</feature>
<evidence type="ECO:0000256" key="2">
    <source>
        <dbReference type="ARBA" id="ARBA00023180"/>
    </source>
</evidence>
<proteinExistence type="predicted"/>
<feature type="chain" id="PRO_5015426733" description="Immunoglobulin domain-containing protein" evidence="5">
    <location>
        <begin position="35"/>
        <end position="501"/>
    </location>
</feature>
<keyword evidence="4" id="KW-1133">Transmembrane helix</keyword>
<protein>
    <recommendedName>
        <fullName evidence="6">Immunoglobulin domain-containing protein</fullName>
    </recommendedName>
</protein>
<keyword evidence="4" id="KW-0812">Transmembrane</keyword>
<evidence type="ECO:0000259" key="6">
    <source>
        <dbReference type="SMART" id="SM00409"/>
    </source>
</evidence>
<dbReference type="SUPFAM" id="SSF52200">
    <property type="entry name" value="Toll/Interleukin receptor TIR domain"/>
    <property type="match status" value="1"/>
</dbReference>
<dbReference type="InterPro" id="IPR015621">
    <property type="entry name" value="IL-1_rcpt_fam"/>
</dbReference>
<dbReference type="Gene3D" id="2.60.40.10">
    <property type="entry name" value="Immunoglobulins"/>
    <property type="match status" value="2"/>
</dbReference>
<organism evidence="7 8">
    <name type="scientific">Pomacea canaliculata</name>
    <name type="common">Golden apple snail</name>
    <dbReference type="NCBI Taxonomy" id="400727"/>
    <lineage>
        <taxon>Eukaryota</taxon>
        <taxon>Metazoa</taxon>
        <taxon>Spiralia</taxon>
        <taxon>Lophotrochozoa</taxon>
        <taxon>Mollusca</taxon>
        <taxon>Gastropoda</taxon>
        <taxon>Caenogastropoda</taxon>
        <taxon>Architaenioglossa</taxon>
        <taxon>Ampullarioidea</taxon>
        <taxon>Ampullariidae</taxon>
        <taxon>Pomacea</taxon>
    </lineage>
</organism>
<evidence type="ECO:0000256" key="1">
    <source>
        <dbReference type="ARBA" id="ARBA00023157"/>
    </source>
</evidence>
<feature type="domain" description="Immunoglobulin" evidence="6">
    <location>
        <begin position="52"/>
        <end position="148"/>
    </location>
</feature>
<dbReference type="AlphaFoldDB" id="A0A2T7ND65"/>
<name>A0A2T7ND65_POMCA</name>
<dbReference type="Proteomes" id="UP000245119">
    <property type="component" value="Linkage Group LG14"/>
</dbReference>
<dbReference type="InterPro" id="IPR013783">
    <property type="entry name" value="Ig-like_fold"/>
</dbReference>
<dbReference type="InterPro" id="IPR003599">
    <property type="entry name" value="Ig_sub"/>
</dbReference>
<dbReference type="InterPro" id="IPR036179">
    <property type="entry name" value="Ig-like_dom_sf"/>
</dbReference>
<feature type="transmembrane region" description="Helical" evidence="4">
    <location>
        <begin position="271"/>
        <end position="293"/>
    </location>
</feature>
<evidence type="ECO:0000256" key="3">
    <source>
        <dbReference type="ARBA" id="ARBA00023319"/>
    </source>
</evidence>
<keyword evidence="8" id="KW-1185">Reference proteome</keyword>
<keyword evidence="4" id="KW-0472">Membrane</keyword>
<evidence type="ECO:0000256" key="4">
    <source>
        <dbReference type="SAM" id="Phobius"/>
    </source>
</evidence>
<evidence type="ECO:0000256" key="5">
    <source>
        <dbReference type="SAM" id="SignalP"/>
    </source>
</evidence>
<dbReference type="PANTHER" id="PTHR11890:SF44">
    <property type="entry name" value="X-LINKED INTERLEUKIN-1 RECEPTOR ACCESSORY PROTEIN-LIKE 2"/>
    <property type="match status" value="1"/>
</dbReference>
<dbReference type="PANTHER" id="PTHR11890">
    <property type="entry name" value="INTERLEUKIN-1 RECEPTOR FAMILY MEMBER"/>
    <property type="match status" value="1"/>
</dbReference>